<sequence>MTEVEIFRQRLKEIILTPPGSDRETLLQQLVSSEALKHLVDAEGQQFQKLQSLLGLDPAPLR</sequence>
<reference evidence="1 2" key="1">
    <citation type="submission" date="2017-07" db="EMBL/GenBank/DDBJ databases">
        <authorList>
            <person name="Sun Z.S."/>
            <person name="Albrecht U."/>
            <person name="Echele G."/>
            <person name="Lee C.C."/>
        </authorList>
    </citation>
    <scope>NUCLEOTIDE SEQUENCE [LARGE SCALE GENOMIC DNA]</scope>
    <source>
        <strain evidence="1 2">DSM 14827</strain>
    </source>
</reference>
<dbReference type="Proteomes" id="UP000198307">
    <property type="component" value="Unassembled WGS sequence"/>
</dbReference>
<name>A0A239Q1Y0_9RHOB</name>
<keyword evidence="2" id="KW-1185">Reference proteome</keyword>
<accession>A0A239Q1Y0</accession>
<dbReference type="AlphaFoldDB" id="A0A239Q1Y0"/>
<evidence type="ECO:0000313" key="1">
    <source>
        <dbReference type="EMBL" id="SNT76440.1"/>
    </source>
</evidence>
<protein>
    <submittedName>
        <fullName evidence="1">Uncharacterized protein</fullName>
    </submittedName>
</protein>
<organism evidence="1 2">
    <name type="scientific">Paracoccus seriniphilus</name>
    <dbReference type="NCBI Taxonomy" id="184748"/>
    <lineage>
        <taxon>Bacteria</taxon>
        <taxon>Pseudomonadati</taxon>
        <taxon>Pseudomonadota</taxon>
        <taxon>Alphaproteobacteria</taxon>
        <taxon>Rhodobacterales</taxon>
        <taxon>Paracoccaceae</taxon>
        <taxon>Paracoccus</taxon>
    </lineage>
</organism>
<proteinExistence type="predicted"/>
<gene>
    <name evidence="1" type="ORF">SAMN05444959_1206</name>
</gene>
<dbReference type="EMBL" id="FZQB01000020">
    <property type="protein sequence ID" value="SNT76440.1"/>
    <property type="molecule type" value="Genomic_DNA"/>
</dbReference>
<evidence type="ECO:0000313" key="2">
    <source>
        <dbReference type="Proteomes" id="UP000198307"/>
    </source>
</evidence>